<gene>
    <name evidence="3" type="ORF">HJG44_11115</name>
</gene>
<dbReference type="Proteomes" id="UP000564885">
    <property type="component" value="Unassembled WGS sequence"/>
</dbReference>
<comment type="caution">
    <text evidence="3">The sequence shown here is derived from an EMBL/GenBank/DDBJ whole genome shotgun (WGS) entry which is preliminary data.</text>
</comment>
<reference evidence="3 4" key="1">
    <citation type="submission" date="2020-04" db="EMBL/GenBank/DDBJ databases">
        <title>Enterovirga sp. isolate from soil.</title>
        <authorList>
            <person name="Chea S."/>
            <person name="Kim D.-U."/>
        </authorList>
    </citation>
    <scope>NUCLEOTIDE SEQUENCE [LARGE SCALE GENOMIC DNA]</scope>
    <source>
        <strain evidence="3 4">DB1703</strain>
    </source>
</reference>
<dbReference type="GO" id="GO:0003677">
    <property type="term" value="F:DNA binding"/>
    <property type="evidence" value="ECO:0007669"/>
    <property type="project" value="InterPro"/>
</dbReference>
<evidence type="ECO:0000256" key="1">
    <source>
        <dbReference type="ARBA" id="ARBA00007031"/>
    </source>
</evidence>
<name>A0A849IA93_9HYPH</name>
<feature type="region of interest" description="Disordered" evidence="2">
    <location>
        <begin position="126"/>
        <end position="151"/>
    </location>
</feature>
<dbReference type="InterPro" id="IPR041920">
    <property type="entry name" value="ROS/MUCR_sf"/>
</dbReference>
<keyword evidence="4" id="KW-1185">Reference proteome</keyword>
<dbReference type="InterPro" id="IPR008807">
    <property type="entry name" value="ROS_MUCR"/>
</dbReference>
<organism evidence="3 4">
    <name type="scientific">Enterovirga aerilata</name>
    <dbReference type="NCBI Taxonomy" id="2730920"/>
    <lineage>
        <taxon>Bacteria</taxon>
        <taxon>Pseudomonadati</taxon>
        <taxon>Pseudomonadota</taxon>
        <taxon>Alphaproteobacteria</taxon>
        <taxon>Hyphomicrobiales</taxon>
        <taxon>Methylobacteriaceae</taxon>
        <taxon>Enterovirga</taxon>
    </lineage>
</organism>
<dbReference type="EMBL" id="JABEPP010000003">
    <property type="protein sequence ID" value="NNM72927.1"/>
    <property type="molecule type" value="Genomic_DNA"/>
</dbReference>
<evidence type="ECO:0000313" key="3">
    <source>
        <dbReference type="EMBL" id="NNM72927.1"/>
    </source>
</evidence>
<evidence type="ECO:0000313" key="4">
    <source>
        <dbReference type="Proteomes" id="UP000564885"/>
    </source>
</evidence>
<dbReference type="Pfam" id="PF05443">
    <property type="entry name" value="ROS_MUCR"/>
    <property type="match status" value="1"/>
</dbReference>
<accession>A0A849IA93</accession>
<dbReference type="AlphaFoldDB" id="A0A849IA93"/>
<dbReference type="GO" id="GO:0008270">
    <property type="term" value="F:zinc ion binding"/>
    <property type="evidence" value="ECO:0007669"/>
    <property type="project" value="InterPro"/>
</dbReference>
<comment type="similarity">
    <text evidence="1">Belongs to the ros/MucR family.</text>
</comment>
<dbReference type="RefSeq" id="WP_171218440.1">
    <property type="nucleotide sequence ID" value="NZ_JABEPP010000003.1"/>
</dbReference>
<dbReference type="GO" id="GO:0006355">
    <property type="term" value="P:regulation of DNA-templated transcription"/>
    <property type="evidence" value="ECO:0007669"/>
    <property type="project" value="InterPro"/>
</dbReference>
<evidence type="ECO:0000256" key="2">
    <source>
        <dbReference type="SAM" id="MobiDB-lite"/>
    </source>
</evidence>
<sequence length="151" mass="16521">MNEQEQTISPEYTELTADIVAAFVANNAVTIADLPKLIASVHGALTDLGTRRPEAPAEKPVPPVSIKKSITPDYLISLEDGRQYKSLKRHLAGRGLTPEQYRRKWGLPPDYPMVAPSYAKQRSELAKALGLGRPRAKPAPAQKRGGRRKAA</sequence>
<proteinExistence type="inferred from homology"/>
<dbReference type="Gene3D" id="1.10.10.1550">
    <property type="entry name" value="ROS/MUCR transcriptional regulator protein"/>
    <property type="match status" value="1"/>
</dbReference>
<protein>
    <submittedName>
        <fullName evidence="3">MucR family transcriptional regulator</fullName>
    </submittedName>
</protein>